<evidence type="ECO:0000313" key="1">
    <source>
        <dbReference type="EMBL" id="CAB3980274.1"/>
    </source>
</evidence>
<comment type="caution">
    <text evidence="1">The sequence shown here is derived from an EMBL/GenBank/DDBJ whole genome shotgun (WGS) entry which is preliminary data.</text>
</comment>
<proteinExistence type="predicted"/>
<name>A0A7D9DAN9_PARCT</name>
<reference evidence="1" key="1">
    <citation type="submission" date="2020-04" db="EMBL/GenBank/DDBJ databases">
        <authorList>
            <person name="Alioto T."/>
            <person name="Alioto T."/>
            <person name="Gomez Garrido J."/>
        </authorList>
    </citation>
    <scope>NUCLEOTIDE SEQUENCE</scope>
    <source>
        <strain evidence="1">A484AB</strain>
    </source>
</reference>
<dbReference type="AlphaFoldDB" id="A0A7D9DAN9"/>
<keyword evidence="2" id="KW-1185">Reference proteome</keyword>
<evidence type="ECO:0000313" key="2">
    <source>
        <dbReference type="Proteomes" id="UP001152795"/>
    </source>
</evidence>
<dbReference type="Proteomes" id="UP001152795">
    <property type="component" value="Unassembled WGS sequence"/>
</dbReference>
<accession>A0A7D9DAN9</accession>
<dbReference type="EMBL" id="CACRXK020000275">
    <property type="protein sequence ID" value="CAB3980274.1"/>
    <property type="molecule type" value="Genomic_DNA"/>
</dbReference>
<dbReference type="OrthoDB" id="5984439at2759"/>
<gene>
    <name evidence="1" type="ORF">PACLA_8A006912</name>
</gene>
<organism evidence="1 2">
    <name type="scientific">Paramuricea clavata</name>
    <name type="common">Red gorgonian</name>
    <name type="synonym">Violescent sea-whip</name>
    <dbReference type="NCBI Taxonomy" id="317549"/>
    <lineage>
        <taxon>Eukaryota</taxon>
        <taxon>Metazoa</taxon>
        <taxon>Cnidaria</taxon>
        <taxon>Anthozoa</taxon>
        <taxon>Octocorallia</taxon>
        <taxon>Malacalcyonacea</taxon>
        <taxon>Plexauridae</taxon>
        <taxon>Paramuricea</taxon>
    </lineage>
</organism>
<sequence length="443" mass="50309">MTLQDFIAVRKFYCEKKHEKLCTECKKLILAAEEIVTCVVVDLKSLCSSHFKLTPYKSDKAVRRIMQLPVVVIRLCLNGPGSQKLYVTEKMKGVEYSIFPVLVNKFVVSSKRQVNDLSKELLQGLCQLASTEKDRSLIKYAVCRSHSLGSKQSKHLYGVSNLKNLTERVEASLHQAQLIRDEIMSLASIEEKAILQSFGIAVQDSEESCDSASGSDTEELVELNWLSDEASTDEEASSKLSSKESTENNLTDEIPKNDHLTVNPSPSHEQLLNILRENNMNWFALVEEVKLRFRNSTEEELRQAYLGFVSYLSNSNLSVEDKRQAEHSRQAFLELEKEKIVGGTDDFAVHTDSESDNPEEWAKVSHVLSVEGQSLIKKQRKIQKRKVARRIAKETSLSSMLKRKIPKKVSNILKRFPNIGKDIEEYVKEKRVEELVSLPSLET</sequence>
<protein>
    <submittedName>
        <fullName evidence="1">Uncharacterized protein</fullName>
    </submittedName>
</protein>